<feature type="compositionally biased region" description="Gly residues" evidence="1">
    <location>
        <begin position="53"/>
        <end position="63"/>
    </location>
</feature>
<reference evidence="4" key="1">
    <citation type="journal article" date="2014" name="Proc. Natl. Acad. Sci. U.S.A.">
        <title>Extensive sampling of basidiomycete genomes demonstrates inadequacy of the white-rot/brown-rot paradigm for wood decay fungi.</title>
        <authorList>
            <person name="Riley R."/>
            <person name="Salamov A.A."/>
            <person name="Brown D.W."/>
            <person name="Nagy L.G."/>
            <person name="Floudas D."/>
            <person name="Held B.W."/>
            <person name="Levasseur A."/>
            <person name="Lombard V."/>
            <person name="Morin E."/>
            <person name="Otillar R."/>
            <person name="Lindquist E.A."/>
            <person name="Sun H."/>
            <person name="LaButti K.M."/>
            <person name="Schmutz J."/>
            <person name="Jabbour D."/>
            <person name="Luo H."/>
            <person name="Baker S.E."/>
            <person name="Pisabarro A.G."/>
            <person name="Walton J.D."/>
            <person name="Blanchette R.A."/>
            <person name="Henrissat B."/>
            <person name="Martin F."/>
            <person name="Cullen D."/>
            <person name="Hibbett D.S."/>
            <person name="Grigoriev I.V."/>
        </authorList>
    </citation>
    <scope>NUCLEOTIDE SEQUENCE [LARGE SCALE GENOMIC DNA]</scope>
    <source>
        <strain evidence="4">CBS 339.88</strain>
    </source>
</reference>
<dbReference type="Proteomes" id="UP000027222">
    <property type="component" value="Unassembled WGS sequence"/>
</dbReference>
<accession>A0A067SNA3</accession>
<dbReference type="AlphaFoldDB" id="A0A067SNA3"/>
<protein>
    <recommendedName>
        <fullName evidence="5">Secreted protein</fullName>
    </recommendedName>
</protein>
<feature type="signal peptide" evidence="2">
    <location>
        <begin position="1"/>
        <end position="19"/>
    </location>
</feature>
<dbReference type="EMBL" id="KL142392">
    <property type="protein sequence ID" value="KDR71482.1"/>
    <property type="molecule type" value="Genomic_DNA"/>
</dbReference>
<keyword evidence="2" id="KW-0732">Signal</keyword>
<organism evidence="3 4">
    <name type="scientific">Galerina marginata (strain CBS 339.88)</name>
    <dbReference type="NCBI Taxonomy" id="685588"/>
    <lineage>
        <taxon>Eukaryota</taxon>
        <taxon>Fungi</taxon>
        <taxon>Dikarya</taxon>
        <taxon>Basidiomycota</taxon>
        <taxon>Agaricomycotina</taxon>
        <taxon>Agaricomycetes</taxon>
        <taxon>Agaricomycetidae</taxon>
        <taxon>Agaricales</taxon>
        <taxon>Agaricineae</taxon>
        <taxon>Strophariaceae</taxon>
        <taxon>Galerina</taxon>
    </lineage>
</organism>
<feature type="chain" id="PRO_5001645960" description="Secreted protein" evidence="2">
    <location>
        <begin position="20"/>
        <end position="134"/>
    </location>
</feature>
<sequence length="134" mass="14038">MRLRLNNMLVLVLLVGVAGTELAACLGPDAADAEGDVDADAVTDPGRASGSTEGNGKGKGTEGGTSTDRLYPYPYRSSIDETSDVGVGPRLCRRAASARAEAEGRLWAWFEPRRGGAKSFSPPSSPLASQKENR</sequence>
<name>A0A067SNA3_GALM3</name>
<feature type="region of interest" description="Disordered" evidence="1">
    <location>
        <begin position="112"/>
        <end position="134"/>
    </location>
</feature>
<evidence type="ECO:0000313" key="3">
    <source>
        <dbReference type="EMBL" id="KDR71482.1"/>
    </source>
</evidence>
<proteinExistence type="predicted"/>
<feature type="compositionally biased region" description="Acidic residues" evidence="1">
    <location>
        <begin position="31"/>
        <end position="41"/>
    </location>
</feature>
<evidence type="ECO:0000313" key="4">
    <source>
        <dbReference type="Proteomes" id="UP000027222"/>
    </source>
</evidence>
<evidence type="ECO:0000256" key="1">
    <source>
        <dbReference type="SAM" id="MobiDB-lite"/>
    </source>
</evidence>
<dbReference type="HOGENOM" id="CLU_1896361_0_0_1"/>
<gene>
    <name evidence="3" type="ORF">GALMADRAFT_143752</name>
</gene>
<keyword evidence="4" id="KW-1185">Reference proteome</keyword>
<evidence type="ECO:0000256" key="2">
    <source>
        <dbReference type="SAM" id="SignalP"/>
    </source>
</evidence>
<feature type="region of interest" description="Disordered" evidence="1">
    <location>
        <begin position="30"/>
        <end position="86"/>
    </location>
</feature>
<evidence type="ECO:0008006" key="5">
    <source>
        <dbReference type="Google" id="ProtNLM"/>
    </source>
</evidence>